<dbReference type="AlphaFoldDB" id="A0A0A6UKQ5"/>
<reference evidence="1 2" key="1">
    <citation type="submission" date="2014-10" db="EMBL/GenBank/DDBJ databases">
        <title>Draft genome sequence of Actinoplanes utahensis NRRL 12052.</title>
        <authorList>
            <person name="Velasco-Bucheli B."/>
            <person name="del Cerro C."/>
            <person name="Hormigo D."/>
            <person name="Garcia J.L."/>
            <person name="Acebal C."/>
            <person name="Arroyo M."/>
            <person name="de la Mata I."/>
        </authorList>
    </citation>
    <scope>NUCLEOTIDE SEQUENCE [LARGE SCALE GENOMIC DNA]</scope>
    <source>
        <strain evidence="1 2">NRRL 12052</strain>
    </source>
</reference>
<dbReference type="EMBL" id="JRTT01000025">
    <property type="protein sequence ID" value="KHD75668.1"/>
    <property type="molecule type" value="Genomic_DNA"/>
</dbReference>
<dbReference type="STRING" id="1869.MB27_21560"/>
<dbReference type="SUPFAM" id="SSF55961">
    <property type="entry name" value="Bet v1-like"/>
    <property type="match status" value="1"/>
</dbReference>
<dbReference type="OrthoDB" id="411301at2"/>
<comment type="caution">
    <text evidence="1">The sequence shown here is derived from an EMBL/GenBank/DDBJ whole genome shotgun (WGS) entry which is preliminary data.</text>
</comment>
<evidence type="ECO:0000313" key="2">
    <source>
        <dbReference type="Proteomes" id="UP000054537"/>
    </source>
</evidence>
<gene>
    <name evidence="1" type="ORF">MB27_21560</name>
</gene>
<dbReference type="InterPro" id="IPR023393">
    <property type="entry name" value="START-like_dom_sf"/>
</dbReference>
<organism evidence="1 2">
    <name type="scientific">Actinoplanes utahensis</name>
    <dbReference type="NCBI Taxonomy" id="1869"/>
    <lineage>
        <taxon>Bacteria</taxon>
        <taxon>Bacillati</taxon>
        <taxon>Actinomycetota</taxon>
        <taxon>Actinomycetes</taxon>
        <taxon>Micromonosporales</taxon>
        <taxon>Micromonosporaceae</taxon>
        <taxon>Actinoplanes</taxon>
    </lineage>
</organism>
<dbReference type="Proteomes" id="UP000054537">
    <property type="component" value="Unassembled WGS sequence"/>
</dbReference>
<dbReference type="eggNOG" id="COG3427">
    <property type="taxonomic scope" value="Bacteria"/>
</dbReference>
<evidence type="ECO:0008006" key="3">
    <source>
        <dbReference type="Google" id="ProtNLM"/>
    </source>
</evidence>
<evidence type="ECO:0000313" key="1">
    <source>
        <dbReference type="EMBL" id="KHD75668.1"/>
    </source>
</evidence>
<dbReference type="Gene3D" id="3.30.530.20">
    <property type="match status" value="1"/>
</dbReference>
<dbReference type="RefSeq" id="WP_043527125.1">
    <property type="nucleotide sequence ID" value="NZ_BAABKU010000028.1"/>
</dbReference>
<sequence length="163" mass="18434">MRYTVSIEIAQPRERVAQLLADPVHLPKWLRGLVLHEPLNGMHGQVGTRSRVVMRTGGQEMEGTETITRREPADLHGIPAESVVFFEREIVAKGMWSAARERLTEAGPESTLWVSENEYRFSGVLMRLMGLVMPGAFRKQSSQHMQDFKAFAEQSIDVRDAQS</sequence>
<keyword evidence="2" id="KW-1185">Reference proteome</keyword>
<accession>A0A0A6UKQ5</accession>
<dbReference type="CDD" id="cd07812">
    <property type="entry name" value="SRPBCC"/>
    <property type="match status" value="1"/>
</dbReference>
<proteinExistence type="predicted"/>
<protein>
    <recommendedName>
        <fullName evidence="3">Polyketide cyclase</fullName>
    </recommendedName>
</protein>
<name>A0A0A6UKQ5_ACTUT</name>